<keyword evidence="1" id="KW-0472">Membrane</keyword>
<evidence type="ECO:0000313" key="2">
    <source>
        <dbReference type="EMBL" id="GIY47259.1"/>
    </source>
</evidence>
<gene>
    <name evidence="2" type="ORF">CDAR_519581</name>
</gene>
<dbReference type="Proteomes" id="UP001054837">
    <property type="component" value="Unassembled WGS sequence"/>
</dbReference>
<evidence type="ECO:0000256" key="1">
    <source>
        <dbReference type="SAM" id="Phobius"/>
    </source>
</evidence>
<organism evidence="2 3">
    <name type="scientific">Caerostris darwini</name>
    <dbReference type="NCBI Taxonomy" id="1538125"/>
    <lineage>
        <taxon>Eukaryota</taxon>
        <taxon>Metazoa</taxon>
        <taxon>Ecdysozoa</taxon>
        <taxon>Arthropoda</taxon>
        <taxon>Chelicerata</taxon>
        <taxon>Arachnida</taxon>
        <taxon>Araneae</taxon>
        <taxon>Araneomorphae</taxon>
        <taxon>Entelegynae</taxon>
        <taxon>Araneoidea</taxon>
        <taxon>Araneidae</taxon>
        <taxon>Caerostris</taxon>
    </lineage>
</organism>
<protein>
    <submittedName>
        <fullName evidence="2">Uncharacterized protein</fullName>
    </submittedName>
</protein>
<dbReference type="EMBL" id="BPLQ01009905">
    <property type="protein sequence ID" value="GIY47259.1"/>
    <property type="molecule type" value="Genomic_DNA"/>
</dbReference>
<dbReference type="AlphaFoldDB" id="A0AAV4TQ46"/>
<sequence>MTLRVLEGRERGKRNLTRGFSGGNLTDDTKYSYMAQSSHFRKSVMSTHAAIEHGIVSSPYAGCHLTSGFIMLVLVLFYTAFIRHILYQCKNQCFKGRFALTAIKQPRPQSTGSPLEASRVWKHLCGSRRFRRCLAPSIRVFMFFGRGFFCRESLVSFGCEEVGDSPIVLVEHGF</sequence>
<name>A0AAV4TQ46_9ARAC</name>
<reference evidence="2 3" key="1">
    <citation type="submission" date="2021-06" db="EMBL/GenBank/DDBJ databases">
        <title>Caerostris darwini draft genome.</title>
        <authorList>
            <person name="Kono N."/>
            <person name="Arakawa K."/>
        </authorList>
    </citation>
    <scope>NUCLEOTIDE SEQUENCE [LARGE SCALE GENOMIC DNA]</scope>
</reference>
<keyword evidence="1" id="KW-1133">Transmembrane helix</keyword>
<evidence type="ECO:0000313" key="3">
    <source>
        <dbReference type="Proteomes" id="UP001054837"/>
    </source>
</evidence>
<feature type="transmembrane region" description="Helical" evidence="1">
    <location>
        <begin position="68"/>
        <end position="87"/>
    </location>
</feature>
<keyword evidence="3" id="KW-1185">Reference proteome</keyword>
<accession>A0AAV4TQ46</accession>
<comment type="caution">
    <text evidence="2">The sequence shown here is derived from an EMBL/GenBank/DDBJ whole genome shotgun (WGS) entry which is preliminary data.</text>
</comment>
<keyword evidence="1" id="KW-0812">Transmembrane</keyword>
<proteinExistence type="predicted"/>